<name>A0A7C1AVC7_9BACT</name>
<feature type="domain" description="PilZ" evidence="1">
    <location>
        <begin position="87"/>
        <end position="168"/>
    </location>
</feature>
<evidence type="ECO:0000313" key="2">
    <source>
        <dbReference type="EMBL" id="HDL89537.1"/>
    </source>
</evidence>
<dbReference type="AlphaFoldDB" id="A0A7C1AVC7"/>
<accession>A0A7C1AVC7</accession>
<proteinExistence type="predicted"/>
<dbReference type="Proteomes" id="UP000886355">
    <property type="component" value="Unassembled WGS sequence"/>
</dbReference>
<comment type="caution">
    <text evidence="2">The sequence shown here is derived from an EMBL/GenBank/DDBJ whole genome shotgun (WGS) entry which is preliminary data.</text>
</comment>
<organism evidence="2">
    <name type="scientific">Thermodesulforhabdus norvegica</name>
    <dbReference type="NCBI Taxonomy" id="39841"/>
    <lineage>
        <taxon>Bacteria</taxon>
        <taxon>Pseudomonadati</taxon>
        <taxon>Thermodesulfobacteriota</taxon>
        <taxon>Syntrophobacteria</taxon>
        <taxon>Syntrophobacterales</taxon>
        <taxon>Thermodesulforhabdaceae</taxon>
        <taxon>Thermodesulforhabdus</taxon>
    </lineage>
</organism>
<dbReference type="InterPro" id="IPR009875">
    <property type="entry name" value="PilZ_domain"/>
</dbReference>
<gene>
    <name evidence="2" type="ORF">ENG14_01370</name>
</gene>
<dbReference type="EMBL" id="DQZW01000066">
    <property type="protein sequence ID" value="HDL89537.1"/>
    <property type="molecule type" value="Genomic_DNA"/>
</dbReference>
<dbReference type="Pfam" id="PF07238">
    <property type="entry name" value="PilZ"/>
    <property type="match status" value="1"/>
</dbReference>
<protein>
    <submittedName>
        <fullName evidence="2">PilZ domain-containing protein</fullName>
    </submittedName>
</protein>
<sequence length="176" mass="20560">MTMTTDRRDYLRIHIPYLHVHYNILPEDVTPVLPKRHKTGKLTADEEANLEPIYRVLLEKLENLETKVDYLLKWLGKAREDKPFDEKAEVINIGGGGLSFRTSRKIEEGTFIELCISSEVGEMVPIFAIGRVCWVEKNPENADRPWTVGICFEDILEDDRQIIMRMIFDAERKQKR</sequence>
<reference evidence="2" key="1">
    <citation type="journal article" date="2020" name="mSystems">
        <title>Genome- and Community-Level Interaction Insights into Carbon Utilization and Element Cycling Functions of Hydrothermarchaeota in Hydrothermal Sediment.</title>
        <authorList>
            <person name="Zhou Z."/>
            <person name="Liu Y."/>
            <person name="Xu W."/>
            <person name="Pan J."/>
            <person name="Luo Z.H."/>
            <person name="Li M."/>
        </authorList>
    </citation>
    <scope>NUCLEOTIDE SEQUENCE [LARGE SCALE GENOMIC DNA]</scope>
    <source>
        <strain evidence="2">HyVt-19</strain>
    </source>
</reference>
<dbReference type="GO" id="GO:0035438">
    <property type="term" value="F:cyclic-di-GMP binding"/>
    <property type="evidence" value="ECO:0007669"/>
    <property type="project" value="InterPro"/>
</dbReference>
<evidence type="ECO:0000259" key="1">
    <source>
        <dbReference type="Pfam" id="PF07238"/>
    </source>
</evidence>
<dbReference type="Gene3D" id="2.40.10.220">
    <property type="entry name" value="predicted glycosyltransferase like domains"/>
    <property type="match status" value="1"/>
</dbReference>